<dbReference type="InterPro" id="IPR050268">
    <property type="entry name" value="NADH-dep_flavin_reductase"/>
</dbReference>
<dbReference type="Pfam" id="PF01613">
    <property type="entry name" value="Flavin_Reduct"/>
    <property type="match status" value="1"/>
</dbReference>
<comment type="similarity">
    <text evidence="1">Belongs to the non-flavoprotein flavin reductase family.</text>
</comment>
<feature type="domain" description="Flavin reductase like" evidence="3">
    <location>
        <begin position="1"/>
        <end position="142"/>
    </location>
</feature>
<keyword evidence="5" id="KW-1185">Reference proteome</keyword>
<evidence type="ECO:0000256" key="1">
    <source>
        <dbReference type="ARBA" id="ARBA00008898"/>
    </source>
</evidence>
<sequence length="149" mass="15701">MAAVCSPVSVVTALDGSRPHGTTVTAFCSLSMNPPMIVICLDRLSALLEIIRATGQFGLNILGKDGAGAALLFATKGNHKFDGIGWRLDQGLPRLSTATGWVACDGALLVEGGDHLLVLGAVICAELEPGEPLTYYQRRFGTHIPFCYA</sequence>
<gene>
    <name evidence="4" type="ORF">AWB91_09765</name>
</gene>
<dbReference type="PANTHER" id="PTHR30466:SF11">
    <property type="entry name" value="FLAVIN-DEPENDENT MONOOXYGENASE, REDUCTASE SUBUNIT HSAB"/>
    <property type="match status" value="1"/>
</dbReference>
<protein>
    <submittedName>
        <fullName evidence="4">Flavin reductase</fullName>
    </submittedName>
</protein>
<dbReference type="PANTHER" id="PTHR30466">
    <property type="entry name" value="FLAVIN REDUCTASE"/>
    <property type="match status" value="1"/>
</dbReference>
<comment type="caution">
    <text evidence="4">The sequence shown here is derived from an EMBL/GenBank/DDBJ whole genome shotgun (WGS) entry which is preliminary data.</text>
</comment>
<evidence type="ECO:0000313" key="5">
    <source>
        <dbReference type="Proteomes" id="UP000193801"/>
    </source>
</evidence>
<proteinExistence type="inferred from homology"/>
<evidence type="ECO:0000313" key="4">
    <source>
        <dbReference type="EMBL" id="ORW32763.1"/>
    </source>
</evidence>
<dbReference type="InterPro" id="IPR012349">
    <property type="entry name" value="Split_barrel_FMN-bd"/>
</dbReference>
<evidence type="ECO:0000256" key="2">
    <source>
        <dbReference type="ARBA" id="ARBA00023002"/>
    </source>
</evidence>
<dbReference type="EMBL" id="LQPK01000006">
    <property type="protein sequence ID" value="ORW32763.1"/>
    <property type="molecule type" value="Genomic_DNA"/>
</dbReference>
<reference evidence="4 5" key="1">
    <citation type="journal article" date="2015" name="Emerg. Microbes Infect.">
        <title>Characterization of 17 strains belonging to the Mycobacterium simiae complex and description of Mycobacterium paraense sp. nov.</title>
        <authorList>
            <person name="Fusco da Costa A.R."/>
            <person name="Fedrizzi T."/>
            <person name="Lopes M.L."/>
            <person name="Pecorari M."/>
            <person name="Oliveira da Costa W.L."/>
            <person name="Giacobazzi E."/>
            <person name="da Costa Bahia J.R."/>
            <person name="De Sanctis V."/>
            <person name="Batista Lima K.V."/>
            <person name="Bertorelli R."/>
            <person name="Grottola A."/>
            <person name="Fabio A."/>
            <person name="Mariottini A."/>
            <person name="Ferretti P."/>
            <person name="Di Leva F."/>
            <person name="Fregni Serpini G."/>
            <person name="Tagliazucchi S."/>
            <person name="Rumpianesi F."/>
            <person name="Jousson O."/>
            <person name="Segata N."/>
            <person name="Tortoli E."/>
        </authorList>
    </citation>
    <scope>NUCLEOTIDE SEQUENCE [LARGE SCALE GENOMIC DNA]</scope>
    <source>
        <strain evidence="4 5">FI-07156</strain>
    </source>
</reference>
<dbReference type="SUPFAM" id="SSF50475">
    <property type="entry name" value="FMN-binding split barrel"/>
    <property type="match status" value="1"/>
</dbReference>
<dbReference type="InterPro" id="IPR002563">
    <property type="entry name" value="Flavin_Rdtase-like_dom"/>
</dbReference>
<name>A0ABX3VSE2_9MYCO</name>
<dbReference type="Proteomes" id="UP000193801">
    <property type="component" value="Unassembled WGS sequence"/>
</dbReference>
<accession>A0ABX3VSE2</accession>
<evidence type="ECO:0000259" key="3">
    <source>
        <dbReference type="SMART" id="SM00903"/>
    </source>
</evidence>
<keyword evidence="2" id="KW-0560">Oxidoreductase</keyword>
<dbReference type="RefSeq" id="WP_085093628.1">
    <property type="nucleotide sequence ID" value="NZ_LQPK01000006.1"/>
</dbReference>
<dbReference type="Gene3D" id="2.30.110.10">
    <property type="entry name" value="Electron Transport, Fmn-binding Protein, Chain A"/>
    <property type="match status" value="1"/>
</dbReference>
<dbReference type="SMART" id="SM00903">
    <property type="entry name" value="Flavin_Reduct"/>
    <property type="match status" value="1"/>
</dbReference>
<organism evidence="4 5">
    <name type="scientific">Mycobacterium paraense</name>
    <dbReference type="NCBI Taxonomy" id="767916"/>
    <lineage>
        <taxon>Bacteria</taxon>
        <taxon>Bacillati</taxon>
        <taxon>Actinomycetota</taxon>
        <taxon>Actinomycetes</taxon>
        <taxon>Mycobacteriales</taxon>
        <taxon>Mycobacteriaceae</taxon>
        <taxon>Mycobacterium</taxon>
        <taxon>Mycobacterium simiae complex</taxon>
    </lineage>
</organism>